<dbReference type="EMBL" id="MK327938">
    <property type="protein sequence ID" value="QBO63951.1"/>
    <property type="molecule type" value="Genomic_DNA"/>
</dbReference>
<keyword evidence="2" id="KW-1185">Reference proteome</keyword>
<gene>
    <name evidence="1" type="ORF">Goslar_00158</name>
</gene>
<name>A0A482GDU3_BPGOS</name>
<protein>
    <submittedName>
        <fullName evidence="1">Uncharacterized protein</fullName>
    </submittedName>
</protein>
<evidence type="ECO:0000313" key="2">
    <source>
        <dbReference type="Proteomes" id="UP000294673"/>
    </source>
</evidence>
<proteinExistence type="predicted"/>
<evidence type="ECO:0000313" key="1">
    <source>
        <dbReference type="EMBL" id="QBO63951.1"/>
    </source>
</evidence>
<organismHost>
    <name type="scientific">Escherichia coli</name>
    <dbReference type="NCBI Taxonomy" id="562"/>
</organismHost>
<reference evidence="1 2" key="1">
    <citation type="submission" date="2018-12" db="EMBL/GenBank/DDBJ databases">
        <title>Still something new to discover - new insights into E. coli phage diversity and taxonomy.</title>
        <authorList>
            <person name="Korf I.H.E."/>
            <person name="Adriaennsens E."/>
            <person name="Dreiseikelmann B."/>
            <person name="Kropinski A."/>
            <person name="Nimtz M."/>
            <person name="Meier-Kolthoff J.P."/>
            <person name="Rohde M."/>
            <person name="van Raaij M."/>
            <person name="Wittmann J."/>
        </authorList>
    </citation>
    <scope>NUCLEOTIDE SEQUENCE [LARGE SCALE GENOMIC DNA]</scope>
</reference>
<sequence length="160" mass="17493">MSIVDLTLTEVGDGIEVSMKTSDDRTVVAKLEETLYGNYVVGVSGKVSMYRLAGILSVFDGGLLPSDQLELQNKLIDNDFYTEDVKVFGYSMMGGVFSAATNTLNFGTQQLIQFSIEEGKLKTEWKGSAAYTPTDLLLTSAEQHLKASKSGRAFLEQLDQ</sequence>
<dbReference type="Proteomes" id="UP000294673">
    <property type="component" value="Segment"/>
</dbReference>
<accession>A0A482GDU3</accession>
<organism evidence="1 2">
    <name type="scientific">Escherichia phage vB_EcoM_Goslar</name>
    <dbReference type="NCBI Taxonomy" id="2502409"/>
    <lineage>
        <taxon>Viruses</taxon>
        <taxon>Duplodnaviria</taxon>
        <taxon>Heunggongvirae</taxon>
        <taxon>Uroviricota</taxon>
        <taxon>Caudoviricetes</taxon>
        <taxon>Chimalliviridae</taxon>
        <taxon>Goslarvirus</taxon>
        <taxon>Goslarvirus goslar</taxon>
    </lineage>
</organism>